<name>A0A917B843_HALAA</name>
<accession>A0A917B843</accession>
<organism evidence="1 2">
    <name type="scientific">Halobacillus andaensis</name>
    <dbReference type="NCBI Taxonomy" id="1176239"/>
    <lineage>
        <taxon>Bacteria</taxon>
        <taxon>Bacillati</taxon>
        <taxon>Bacillota</taxon>
        <taxon>Bacilli</taxon>
        <taxon>Bacillales</taxon>
        <taxon>Bacillaceae</taxon>
        <taxon>Halobacillus</taxon>
    </lineage>
</organism>
<evidence type="ECO:0000313" key="1">
    <source>
        <dbReference type="EMBL" id="GGF29016.1"/>
    </source>
</evidence>
<dbReference type="InterPro" id="IPR018644">
    <property type="entry name" value="DUF2071"/>
</dbReference>
<sequence>MYKQIVEQTDHRTTPIPDGPWVMTQRWEHLLFLHFPLNKETMGPYIPEGLTLDTYEGEAWITILPFVISDMHIRNLPPLPFVNNYLELNVRTYVKRNGVSGLYFLSLDASKILAVMGARLTTLPYYYARMSMFEQDGQYHFYSQRKGKTGSLLQGSYRPHSGFYVPKDISLDQWLLERYYAWSSLGSLLVEVGIHHTKWEVQKAQAEIQAYNLTPFPVQEMTKPPLLHYVRSKRVLLWALNLVK</sequence>
<dbReference type="Gene3D" id="2.40.400.10">
    <property type="entry name" value="Acetoacetate decarboxylase-like"/>
    <property type="match status" value="1"/>
</dbReference>
<dbReference type="RefSeq" id="WP_188378350.1">
    <property type="nucleotide sequence ID" value="NZ_BMEL01000004.1"/>
</dbReference>
<reference evidence="1" key="1">
    <citation type="journal article" date="2014" name="Int. J. Syst. Evol. Microbiol.">
        <title>Complete genome sequence of Corynebacterium casei LMG S-19264T (=DSM 44701T), isolated from a smear-ripened cheese.</title>
        <authorList>
            <consortium name="US DOE Joint Genome Institute (JGI-PGF)"/>
            <person name="Walter F."/>
            <person name="Albersmeier A."/>
            <person name="Kalinowski J."/>
            <person name="Ruckert C."/>
        </authorList>
    </citation>
    <scope>NUCLEOTIDE SEQUENCE</scope>
    <source>
        <strain evidence="1">CGMCC 1.12153</strain>
    </source>
</reference>
<reference evidence="1" key="2">
    <citation type="submission" date="2020-09" db="EMBL/GenBank/DDBJ databases">
        <authorList>
            <person name="Sun Q."/>
            <person name="Zhou Y."/>
        </authorList>
    </citation>
    <scope>NUCLEOTIDE SEQUENCE</scope>
    <source>
        <strain evidence="1">CGMCC 1.12153</strain>
    </source>
</reference>
<dbReference type="AlphaFoldDB" id="A0A917B843"/>
<protein>
    <recommendedName>
        <fullName evidence="3">DUF2071 domain-containing protein</fullName>
    </recommendedName>
</protein>
<dbReference type="Proteomes" id="UP000660110">
    <property type="component" value="Unassembled WGS sequence"/>
</dbReference>
<dbReference type="Pfam" id="PF09844">
    <property type="entry name" value="DUF2071"/>
    <property type="match status" value="1"/>
</dbReference>
<keyword evidence="2" id="KW-1185">Reference proteome</keyword>
<evidence type="ECO:0000313" key="2">
    <source>
        <dbReference type="Proteomes" id="UP000660110"/>
    </source>
</evidence>
<dbReference type="PANTHER" id="PTHR39186">
    <property type="entry name" value="DUF2071 FAMILY PROTEIN"/>
    <property type="match status" value="1"/>
</dbReference>
<dbReference type="InterPro" id="IPR023375">
    <property type="entry name" value="ADC_dom_sf"/>
</dbReference>
<dbReference type="EMBL" id="BMEL01000004">
    <property type="protein sequence ID" value="GGF29016.1"/>
    <property type="molecule type" value="Genomic_DNA"/>
</dbReference>
<comment type="caution">
    <text evidence="1">The sequence shown here is derived from an EMBL/GenBank/DDBJ whole genome shotgun (WGS) entry which is preliminary data.</text>
</comment>
<proteinExistence type="predicted"/>
<gene>
    <name evidence="1" type="primary">yqjF</name>
    <name evidence="1" type="ORF">GCM10010954_30170</name>
</gene>
<evidence type="ECO:0008006" key="3">
    <source>
        <dbReference type="Google" id="ProtNLM"/>
    </source>
</evidence>
<dbReference type="PANTHER" id="PTHR39186:SF1">
    <property type="entry name" value="DUF2071 DOMAIN-CONTAINING PROTEIN"/>
    <property type="match status" value="1"/>
</dbReference>
<dbReference type="SUPFAM" id="SSF160104">
    <property type="entry name" value="Acetoacetate decarboxylase-like"/>
    <property type="match status" value="1"/>
</dbReference>